<protein>
    <submittedName>
        <fullName evidence="1">Uncharacterized protein</fullName>
    </submittedName>
</protein>
<dbReference type="AlphaFoldDB" id="A0AAV7KPS9"/>
<proteinExistence type="predicted"/>
<organism evidence="1 2">
    <name type="scientific">Pleurodeles waltl</name>
    <name type="common">Iberian ribbed newt</name>
    <dbReference type="NCBI Taxonomy" id="8319"/>
    <lineage>
        <taxon>Eukaryota</taxon>
        <taxon>Metazoa</taxon>
        <taxon>Chordata</taxon>
        <taxon>Craniata</taxon>
        <taxon>Vertebrata</taxon>
        <taxon>Euteleostomi</taxon>
        <taxon>Amphibia</taxon>
        <taxon>Batrachia</taxon>
        <taxon>Caudata</taxon>
        <taxon>Salamandroidea</taxon>
        <taxon>Salamandridae</taxon>
        <taxon>Pleurodelinae</taxon>
        <taxon>Pleurodeles</taxon>
    </lineage>
</organism>
<evidence type="ECO:0000313" key="1">
    <source>
        <dbReference type="EMBL" id="KAJ1081381.1"/>
    </source>
</evidence>
<keyword evidence="2" id="KW-1185">Reference proteome</keyword>
<reference evidence="1" key="1">
    <citation type="journal article" date="2022" name="bioRxiv">
        <title>Sequencing and chromosome-scale assembly of the giantPleurodeles waltlgenome.</title>
        <authorList>
            <person name="Brown T."/>
            <person name="Elewa A."/>
            <person name="Iarovenko S."/>
            <person name="Subramanian E."/>
            <person name="Araus A.J."/>
            <person name="Petzold A."/>
            <person name="Susuki M."/>
            <person name="Suzuki K.-i.T."/>
            <person name="Hayashi T."/>
            <person name="Toyoda A."/>
            <person name="Oliveira C."/>
            <person name="Osipova E."/>
            <person name="Leigh N.D."/>
            <person name="Simon A."/>
            <person name="Yun M.H."/>
        </authorList>
    </citation>
    <scope>NUCLEOTIDE SEQUENCE</scope>
    <source>
        <strain evidence="1">20211129_DDA</strain>
        <tissue evidence="1">Liver</tissue>
    </source>
</reference>
<sequence>MWNYVALRNIYVIGASFTIQIIASPDTGCFAKSYKKKIVDRLSQHAAFHRQLPSTQYYPWQIPAQEQQLLLVGTEAGQQGWAMWVIAGTLGSVPWDATWQG</sequence>
<name>A0AAV7KPS9_PLEWA</name>
<dbReference type="EMBL" id="JANPWB010000016">
    <property type="protein sequence ID" value="KAJ1081381.1"/>
    <property type="molecule type" value="Genomic_DNA"/>
</dbReference>
<evidence type="ECO:0000313" key="2">
    <source>
        <dbReference type="Proteomes" id="UP001066276"/>
    </source>
</evidence>
<gene>
    <name evidence="1" type="ORF">NDU88_001563</name>
</gene>
<dbReference type="Proteomes" id="UP001066276">
    <property type="component" value="Chromosome 12"/>
</dbReference>
<comment type="caution">
    <text evidence="1">The sequence shown here is derived from an EMBL/GenBank/DDBJ whole genome shotgun (WGS) entry which is preliminary data.</text>
</comment>
<accession>A0AAV7KPS9</accession>